<sequence>MRQLYFDYNATTPVAPSVHEAMRPFLAEYYGNPSSSHSLGRASQEAIEDSRSQLAGLLGCDREEIVFTGCGTESNNLALKGVLMLGGAAAAGHLVISAIEHPAIAEPAAYLERLGFGVSVVPCDRHGVVQPEAVEKALRVDTVLVSIMHANNETGVIQPIREIAEICHEQDVLLHTDAAQSVGKIRTNVDELNVDLLSVAGHKMYGPKGVGALFVRRGVSLEPILHGGGQESGLRAGTENTTHIVGLGQAAQLASKGLDETQERMTTLRNRLQSLLKQALGDRMTINGERSERLPNTLSVNFLDGPGREILARTPEICAATGSACHSGAGTQSPSQAGLGLTADEARGTVRLSVGWYTSEEDIDRAANLLITACEALRD</sequence>
<evidence type="ECO:0000256" key="8">
    <source>
        <dbReference type="ARBA" id="ARBA00023004"/>
    </source>
</evidence>
<dbReference type="InterPro" id="IPR000192">
    <property type="entry name" value="Aminotrans_V_dom"/>
</dbReference>
<dbReference type="PANTHER" id="PTHR11601:SF34">
    <property type="entry name" value="CYSTEINE DESULFURASE"/>
    <property type="match status" value="1"/>
</dbReference>
<dbReference type="Gene3D" id="1.10.260.50">
    <property type="match status" value="1"/>
</dbReference>
<evidence type="ECO:0000256" key="5">
    <source>
        <dbReference type="ARBA" id="ARBA00022679"/>
    </source>
</evidence>
<evidence type="ECO:0000313" key="14">
    <source>
        <dbReference type="Proteomes" id="UP000317648"/>
    </source>
</evidence>
<proteinExistence type="inferred from homology"/>
<dbReference type="GO" id="GO:0051536">
    <property type="term" value="F:iron-sulfur cluster binding"/>
    <property type="evidence" value="ECO:0007669"/>
    <property type="project" value="UniProtKB-KW"/>
</dbReference>
<dbReference type="Gene3D" id="3.90.1150.10">
    <property type="entry name" value="Aspartate Aminotransferase, domain 1"/>
    <property type="match status" value="1"/>
</dbReference>
<dbReference type="EC" id="2.8.1.7" evidence="4"/>
<keyword evidence="14" id="KW-1185">Reference proteome</keyword>
<dbReference type="Gene3D" id="3.40.640.10">
    <property type="entry name" value="Type I PLP-dependent aspartate aminotransferase-like (Major domain)"/>
    <property type="match status" value="1"/>
</dbReference>
<keyword evidence="9" id="KW-0411">Iron-sulfur</keyword>
<dbReference type="Proteomes" id="UP000317648">
    <property type="component" value="Chromosome"/>
</dbReference>
<keyword evidence="7" id="KW-0663">Pyridoxal phosphate</keyword>
<dbReference type="PANTHER" id="PTHR11601">
    <property type="entry name" value="CYSTEINE DESULFURYLASE FAMILY MEMBER"/>
    <property type="match status" value="1"/>
</dbReference>
<dbReference type="InterPro" id="IPR015421">
    <property type="entry name" value="PyrdxlP-dep_Trfase_major"/>
</dbReference>
<evidence type="ECO:0000256" key="7">
    <source>
        <dbReference type="ARBA" id="ARBA00022898"/>
    </source>
</evidence>
<dbReference type="OrthoDB" id="9808002at2"/>
<dbReference type="FunFam" id="3.40.640.10:FF:000084">
    <property type="entry name" value="IscS-like cysteine desulfurase"/>
    <property type="match status" value="1"/>
</dbReference>
<evidence type="ECO:0000256" key="3">
    <source>
        <dbReference type="ARBA" id="ARBA00006490"/>
    </source>
</evidence>
<dbReference type="PROSITE" id="PS00595">
    <property type="entry name" value="AA_TRANSFER_CLASS_5"/>
    <property type="match status" value="1"/>
</dbReference>
<dbReference type="InterPro" id="IPR020578">
    <property type="entry name" value="Aminotrans_V_PyrdxlP_BS"/>
</dbReference>
<comment type="cofactor">
    <cofactor evidence="1 11">
        <name>pyridoxal 5'-phosphate</name>
        <dbReference type="ChEBI" id="CHEBI:597326"/>
    </cofactor>
</comment>
<dbReference type="GO" id="GO:0031071">
    <property type="term" value="F:cysteine desulfurase activity"/>
    <property type="evidence" value="ECO:0007669"/>
    <property type="project" value="UniProtKB-EC"/>
</dbReference>
<protein>
    <recommendedName>
        <fullName evidence="4">cysteine desulfurase</fullName>
        <ecNumber evidence="4">2.8.1.7</ecNumber>
    </recommendedName>
</protein>
<evidence type="ECO:0000313" key="13">
    <source>
        <dbReference type="EMBL" id="QDU98467.1"/>
    </source>
</evidence>
<dbReference type="InterPro" id="IPR016454">
    <property type="entry name" value="Cysteine_dSase"/>
</dbReference>
<name>A0A518E302_9BACT</name>
<evidence type="ECO:0000259" key="12">
    <source>
        <dbReference type="Pfam" id="PF00266"/>
    </source>
</evidence>
<dbReference type="RefSeq" id="WP_145057748.1">
    <property type="nucleotide sequence ID" value="NZ_CP036433.1"/>
</dbReference>
<dbReference type="Pfam" id="PF00266">
    <property type="entry name" value="Aminotran_5"/>
    <property type="match status" value="1"/>
</dbReference>
<evidence type="ECO:0000256" key="2">
    <source>
        <dbReference type="ARBA" id="ARBA00003120"/>
    </source>
</evidence>
<evidence type="ECO:0000256" key="11">
    <source>
        <dbReference type="RuleBase" id="RU004504"/>
    </source>
</evidence>
<comment type="similarity">
    <text evidence="3">Belongs to the class-V pyridoxal-phosphate-dependent aminotransferase family. NifS/IscS subfamily.</text>
</comment>
<evidence type="ECO:0000256" key="6">
    <source>
        <dbReference type="ARBA" id="ARBA00022723"/>
    </source>
</evidence>
<dbReference type="AlphaFoldDB" id="A0A518E302"/>
<dbReference type="EMBL" id="CP036433">
    <property type="protein sequence ID" value="QDU98467.1"/>
    <property type="molecule type" value="Genomic_DNA"/>
</dbReference>
<keyword evidence="6" id="KW-0479">Metal-binding</keyword>
<comment type="function">
    <text evidence="2">Catalyzes the removal of elemental sulfur atoms from cysteine to produce alanine. Seems to participate in the biosynthesis of the nitrogenase metalloclusters by providing the inorganic sulfur required for the Fe-S core formation.</text>
</comment>
<accession>A0A518E302</accession>
<reference evidence="13 14" key="1">
    <citation type="submission" date="2019-02" db="EMBL/GenBank/DDBJ databases">
        <title>Deep-cultivation of Planctomycetes and their phenomic and genomic characterization uncovers novel biology.</title>
        <authorList>
            <person name="Wiegand S."/>
            <person name="Jogler M."/>
            <person name="Boedeker C."/>
            <person name="Pinto D."/>
            <person name="Vollmers J."/>
            <person name="Rivas-Marin E."/>
            <person name="Kohn T."/>
            <person name="Peeters S.H."/>
            <person name="Heuer A."/>
            <person name="Rast P."/>
            <person name="Oberbeckmann S."/>
            <person name="Bunk B."/>
            <person name="Jeske O."/>
            <person name="Meyerdierks A."/>
            <person name="Storesund J.E."/>
            <person name="Kallscheuer N."/>
            <person name="Luecker S."/>
            <person name="Lage O.M."/>
            <person name="Pohl T."/>
            <person name="Merkel B.J."/>
            <person name="Hornburger P."/>
            <person name="Mueller R.-W."/>
            <person name="Bruemmer F."/>
            <person name="Labrenz M."/>
            <person name="Spormann A.M."/>
            <person name="Op den Camp H."/>
            <person name="Overmann J."/>
            <person name="Amann R."/>
            <person name="Jetten M.S.M."/>
            <person name="Mascher T."/>
            <person name="Medema M.H."/>
            <person name="Devos D.P."/>
            <person name="Kaster A.-K."/>
            <person name="Ovreas L."/>
            <person name="Rohde M."/>
            <person name="Galperin M.Y."/>
            <person name="Jogler C."/>
        </authorList>
    </citation>
    <scope>NUCLEOTIDE SEQUENCE [LARGE SCALE GENOMIC DNA]</scope>
    <source>
        <strain evidence="13 14">Pla85_3_4</strain>
    </source>
</reference>
<keyword evidence="8" id="KW-0408">Iron</keyword>
<evidence type="ECO:0000256" key="1">
    <source>
        <dbReference type="ARBA" id="ARBA00001933"/>
    </source>
</evidence>
<dbReference type="SUPFAM" id="SSF53383">
    <property type="entry name" value="PLP-dependent transferases"/>
    <property type="match status" value="1"/>
</dbReference>
<evidence type="ECO:0000256" key="10">
    <source>
        <dbReference type="ARBA" id="ARBA00050776"/>
    </source>
</evidence>
<dbReference type="GO" id="GO:0046872">
    <property type="term" value="F:metal ion binding"/>
    <property type="evidence" value="ECO:0007669"/>
    <property type="project" value="UniProtKB-KW"/>
</dbReference>
<evidence type="ECO:0000256" key="4">
    <source>
        <dbReference type="ARBA" id="ARBA00012239"/>
    </source>
</evidence>
<gene>
    <name evidence="13" type="primary">iscS_2</name>
    <name evidence="13" type="ORF">Pla8534_63350</name>
</gene>
<dbReference type="InterPro" id="IPR015422">
    <property type="entry name" value="PyrdxlP-dep_Trfase_small"/>
</dbReference>
<feature type="domain" description="Aminotransferase class V" evidence="12">
    <location>
        <begin position="5"/>
        <end position="365"/>
    </location>
</feature>
<comment type="catalytic activity">
    <reaction evidence="10">
        <text>(sulfur carrier)-H + L-cysteine = (sulfur carrier)-SH + L-alanine</text>
        <dbReference type="Rhea" id="RHEA:43892"/>
        <dbReference type="Rhea" id="RHEA-COMP:14737"/>
        <dbReference type="Rhea" id="RHEA-COMP:14739"/>
        <dbReference type="ChEBI" id="CHEBI:29917"/>
        <dbReference type="ChEBI" id="CHEBI:35235"/>
        <dbReference type="ChEBI" id="CHEBI:57972"/>
        <dbReference type="ChEBI" id="CHEBI:64428"/>
        <dbReference type="EC" id="2.8.1.7"/>
    </reaction>
</comment>
<dbReference type="KEGG" id="lcre:Pla8534_63350"/>
<keyword evidence="5 13" id="KW-0808">Transferase</keyword>
<dbReference type="InterPro" id="IPR015424">
    <property type="entry name" value="PyrdxlP-dep_Trfase"/>
</dbReference>
<evidence type="ECO:0000256" key="9">
    <source>
        <dbReference type="ARBA" id="ARBA00023014"/>
    </source>
</evidence>
<organism evidence="13 14">
    <name type="scientific">Lignipirellula cremea</name>
    <dbReference type="NCBI Taxonomy" id="2528010"/>
    <lineage>
        <taxon>Bacteria</taxon>
        <taxon>Pseudomonadati</taxon>
        <taxon>Planctomycetota</taxon>
        <taxon>Planctomycetia</taxon>
        <taxon>Pirellulales</taxon>
        <taxon>Pirellulaceae</taxon>
        <taxon>Lignipirellula</taxon>
    </lineage>
</organism>
<dbReference type="PIRSF" id="PIRSF005572">
    <property type="entry name" value="NifS"/>
    <property type="match status" value="1"/>
</dbReference>